<evidence type="ECO:0000256" key="2">
    <source>
        <dbReference type="ARBA" id="ARBA00023002"/>
    </source>
</evidence>
<accession>A0A381RG16</accession>
<evidence type="ECO:0000259" key="4">
    <source>
        <dbReference type="Pfam" id="PF22578"/>
    </source>
</evidence>
<gene>
    <name evidence="5" type="ORF">METZ01_LOCUS42693</name>
</gene>
<feature type="non-terminal residue" evidence="5">
    <location>
        <position position="1"/>
    </location>
</feature>
<organism evidence="5">
    <name type="scientific">marine metagenome</name>
    <dbReference type="NCBI Taxonomy" id="408172"/>
    <lineage>
        <taxon>unclassified sequences</taxon>
        <taxon>metagenomes</taxon>
        <taxon>ecological metagenomes</taxon>
    </lineage>
</organism>
<name>A0A381RG16_9ZZZZ</name>
<dbReference type="PANTHER" id="PTHR42685:SF22">
    <property type="entry name" value="CONDITIONED MEDIUM FACTOR RECEPTOR 1"/>
    <property type="match status" value="1"/>
</dbReference>
<dbReference type="AlphaFoldDB" id="A0A381RG16"/>
<dbReference type="InterPro" id="IPR054715">
    <property type="entry name" value="GGR_cat"/>
</dbReference>
<dbReference type="Gene3D" id="3.50.50.60">
    <property type="entry name" value="FAD/NAD(P)-binding domain"/>
    <property type="match status" value="1"/>
</dbReference>
<evidence type="ECO:0000256" key="1">
    <source>
        <dbReference type="ARBA" id="ARBA00022630"/>
    </source>
</evidence>
<feature type="domain" description="Digeranylgeranylglycerophospholipid reductase catalytic" evidence="4">
    <location>
        <begin position="185"/>
        <end position="239"/>
    </location>
</feature>
<dbReference type="EMBL" id="UINC01001844">
    <property type="protein sequence ID" value="SUZ89839.1"/>
    <property type="molecule type" value="Genomic_DNA"/>
</dbReference>
<feature type="domain" description="FAD-dependent oxidoreductase 2 FAD-binding" evidence="3">
    <location>
        <begin position="8"/>
        <end position="45"/>
    </location>
</feature>
<dbReference type="GO" id="GO:0016628">
    <property type="term" value="F:oxidoreductase activity, acting on the CH-CH group of donors, NAD or NADP as acceptor"/>
    <property type="evidence" value="ECO:0007669"/>
    <property type="project" value="InterPro"/>
</dbReference>
<dbReference type="NCBIfam" id="TIGR02032">
    <property type="entry name" value="GG-red-SF"/>
    <property type="match status" value="1"/>
</dbReference>
<keyword evidence="1" id="KW-0285">Flavoprotein</keyword>
<keyword evidence="2" id="KW-0560">Oxidoreductase</keyword>
<dbReference type="Pfam" id="PF22578">
    <property type="entry name" value="GGR_cat"/>
    <property type="match status" value="1"/>
</dbReference>
<dbReference type="SUPFAM" id="SSF51905">
    <property type="entry name" value="FAD/NAD(P)-binding domain"/>
    <property type="match status" value="1"/>
</dbReference>
<evidence type="ECO:0000259" key="3">
    <source>
        <dbReference type="Pfam" id="PF00890"/>
    </source>
</evidence>
<dbReference type="PRINTS" id="PR00420">
    <property type="entry name" value="RNGMNOXGNASE"/>
</dbReference>
<dbReference type="InterPro" id="IPR003953">
    <property type="entry name" value="FAD-dep_OxRdtase_2_FAD-bd"/>
</dbReference>
<dbReference type="InterPro" id="IPR036188">
    <property type="entry name" value="FAD/NAD-bd_sf"/>
</dbReference>
<sequence length="349" mass="37702">MPENEAWDVIIVGGGPAGSTTARFAAEGGLRVLVVDGRDPIGSPLQCGELVPTNDEMRRLCPDVPDIDDLFITPEHAISRLTDKMHIVPPNGKPLRFDFEGMILDRVAHDEALVELAISRGAEYLLGTRVERVEGDTVVLRDGRRLEASVIVGAAGHNDPIKMDHWGEGGLNIPVKFVLMDGDFSDAVELHFGSVAPGGYAWVFPKQGGANVGLGIQRGLSKGRSLNDYADDFFARYEGEVTFRGAGSLPMSGTIKSFVKGNYLLVGDAAGMVLPSNGAGITIAMIGGRIAGQVIAEHVTVGAPLAEYERRWDWQMGKVMRNSKRSFGLGSLVFRLPDWMVNLSFNRLT</sequence>
<proteinExistence type="predicted"/>
<dbReference type="PANTHER" id="PTHR42685">
    <property type="entry name" value="GERANYLGERANYL DIPHOSPHATE REDUCTASE"/>
    <property type="match status" value="1"/>
</dbReference>
<dbReference type="Pfam" id="PF00890">
    <property type="entry name" value="FAD_binding_2"/>
    <property type="match status" value="1"/>
</dbReference>
<protein>
    <submittedName>
        <fullName evidence="5">Uncharacterized protein</fullName>
    </submittedName>
</protein>
<evidence type="ECO:0000313" key="5">
    <source>
        <dbReference type="EMBL" id="SUZ89839.1"/>
    </source>
</evidence>
<dbReference type="InterPro" id="IPR011777">
    <property type="entry name" value="Geranylgeranyl_Rdtase_fam"/>
</dbReference>
<reference evidence="5" key="1">
    <citation type="submission" date="2018-05" db="EMBL/GenBank/DDBJ databases">
        <authorList>
            <person name="Lanie J.A."/>
            <person name="Ng W.-L."/>
            <person name="Kazmierczak K.M."/>
            <person name="Andrzejewski T.M."/>
            <person name="Davidsen T.M."/>
            <person name="Wayne K.J."/>
            <person name="Tettelin H."/>
            <person name="Glass J.I."/>
            <person name="Rusch D."/>
            <person name="Podicherti R."/>
            <person name="Tsui H.-C.T."/>
            <person name="Winkler M.E."/>
        </authorList>
    </citation>
    <scope>NUCLEOTIDE SEQUENCE</scope>
</reference>
<dbReference type="InterPro" id="IPR050407">
    <property type="entry name" value="Geranylgeranyl_reductase"/>
</dbReference>
<feature type="non-terminal residue" evidence="5">
    <location>
        <position position="349"/>
    </location>
</feature>